<evidence type="ECO:0000256" key="2">
    <source>
        <dbReference type="SAM" id="Phobius"/>
    </source>
</evidence>
<evidence type="ECO:0008006" key="5">
    <source>
        <dbReference type="Google" id="ProtNLM"/>
    </source>
</evidence>
<evidence type="ECO:0000313" key="3">
    <source>
        <dbReference type="EMBL" id="MEO3712742.1"/>
    </source>
</evidence>
<feature type="transmembrane region" description="Helical" evidence="2">
    <location>
        <begin position="16"/>
        <end position="35"/>
    </location>
</feature>
<keyword evidence="2" id="KW-0812">Transmembrane</keyword>
<feature type="region of interest" description="Disordered" evidence="1">
    <location>
        <begin position="91"/>
        <end position="129"/>
    </location>
</feature>
<reference evidence="3 4" key="1">
    <citation type="submission" date="2024-05" db="EMBL/GenBank/DDBJ databases">
        <title>Roseateles sp. 2.12 16S ribosomal RNA gene Genome sequencing and assembly.</title>
        <authorList>
            <person name="Woo H."/>
        </authorList>
    </citation>
    <scope>NUCLEOTIDE SEQUENCE [LARGE SCALE GENOMIC DNA]</scope>
    <source>
        <strain evidence="3 4">2.12</strain>
    </source>
</reference>
<organism evidence="3 4">
    <name type="scientific">Roseateles flavus</name>
    <dbReference type="NCBI Taxonomy" id="3149041"/>
    <lineage>
        <taxon>Bacteria</taxon>
        <taxon>Pseudomonadati</taxon>
        <taxon>Pseudomonadota</taxon>
        <taxon>Betaproteobacteria</taxon>
        <taxon>Burkholderiales</taxon>
        <taxon>Sphaerotilaceae</taxon>
        <taxon>Roseateles</taxon>
    </lineage>
</organism>
<comment type="caution">
    <text evidence="3">The sequence shown here is derived from an EMBL/GenBank/DDBJ whole genome shotgun (WGS) entry which is preliminary data.</text>
</comment>
<feature type="compositionally biased region" description="Polar residues" evidence="1">
    <location>
        <begin position="91"/>
        <end position="104"/>
    </location>
</feature>
<proteinExistence type="predicted"/>
<name>A0ABV0GCF9_9BURK</name>
<accession>A0ABV0GCF9</accession>
<feature type="compositionally biased region" description="Polar residues" evidence="1">
    <location>
        <begin position="117"/>
        <end position="126"/>
    </location>
</feature>
<dbReference type="RefSeq" id="WP_347608637.1">
    <property type="nucleotide sequence ID" value="NZ_JBDPZC010000003.1"/>
</dbReference>
<keyword evidence="4" id="KW-1185">Reference proteome</keyword>
<protein>
    <recommendedName>
        <fullName evidence="5">TonB C-terminal domain-containing protein</fullName>
    </recommendedName>
</protein>
<sequence length="215" mass="23045">MSDLHTLQLPKRSVKGIGLVVLTHALIIWGLASGLSTHFTKKEQPPAVFIDKPEKTVKLEPPPLEPPKPVFDAVKPDLIPLRDIPIEQTQPTITGVTEATSTPSDVRPGSGSRPVENGQTQVVTPPTSGPLRAEAVCDVMAMPEVPAVNWSGRASLTVQARLVGGRVAEVQFLSLAGGMDARTRRALQSAVQAALGAYQCRGNQAFEQEFVFNIQ</sequence>
<keyword evidence="2" id="KW-1133">Transmembrane helix</keyword>
<dbReference type="Proteomes" id="UP001462640">
    <property type="component" value="Unassembled WGS sequence"/>
</dbReference>
<gene>
    <name evidence="3" type="ORF">ABDJ40_08170</name>
</gene>
<keyword evidence="2" id="KW-0472">Membrane</keyword>
<evidence type="ECO:0000256" key="1">
    <source>
        <dbReference type="SAM" id="MobiDB-lite"/>
    </source>
</evidence>
<dbReference type="EMBL" id="JBDPZC010000003">
    <property type="protein sequence ID" value="MEO3712742.1"/>
    <property type="molecule type" value="Genomic_DNA"/>
</dbReference>
<evidence type="ECO:0000313" key="4">
    <source>
        <dbReference type="Proteomes" id="UP001462640"/>
    </source>
</evidence>